<feature type="non-terminal residue" evidence="1">
    <location>
        <position position="1"/>
    </location>
</feature>
<protein>
    <submittedName>
        <fullName evidence="1">F-box/LRR-repeat protein 4</fullName>
    </submittedName>
</protein>
<evidence type="ECO:0000313" key="1">
    <source>
        <dbReference type="EMBL" id="TGZ48987.1"/>
    </source>
</evidence>
<dbReference type="Proteomes" id="UP000310200">
    <property type="component" value="Unassembled WGS sequence"/>
</dbReference>
<organism evidence="1 2">
    <name type="scientific">Temnothorax longispinosus</name>
    <dbReference type="NCBI Taxonomy" id="300112"/>
    <lineage>
        <taxon>Eukaryota</taxon>
        <taxon>Metazoa</taxon>
        <taxon>Ecdysozoa</taxon>
        <taxon>Arthropoda</taxon>
        <taxon>Hexapoda</taxon>
        <taxon>Insecta</taxon>
        <taxon>Pterygota</taxon>
        <taxon>Neoptera</taxon>
        <taxon>Endopterygota</taxon>
        <taxon>Hymenoptera</taxon>
        <taxon>Apocrita</taxon>
        <taxon>Aculeata</taxon>
        <taxon>Formicoidea</taxon>
        <taxon>Formicidae</taxon>
        <taxon>Myrmicinae</taxon>
        <taxon>Temnothorax</taxon>
    </lineage>
</organism>
<accession>A0A4S2KM60</accession>
<name>A0A4S2KM60_9HYME</name>
<gene>
    <name evidence="1" type="ORF">DBV15_12883</name>
</gene>
<reference evidence="1 2" key="1">
    <citation type="journal article" date="2019" name="Philos. Trans. R. Soc. Lond., B, Biol. Sci.">
        <title>Ant behaviour and brain gene expression of defending hosts depend on the ecological success of the intruding social parasite.</title>
        <authorList>
            <person name="Kaur R."/>
            <person name="Stoldt M."/>
            <person name="Jongepier E."/>
            <person name="Feldmeyer B."/>
            <person name="Menzel F."/>
            <person name="Bornberg-Bauer E."/>
            <person name="Foitzik S."/>
        </authorList>
    </citation>
    <scope>NUCLEOTIDE SEQUENCE [LARGE SCALE GENOMIC DNA]</scope>
    <source>
        <tissue evidence="1">Whole body</tissue>
    </source>
</reference>
<proteinExistence type="predicted"/>
<feature type="non-terminal residue" evidence="1">
    <location>
        <position position="203"/>
    </location>
</feature>
<dbReference type="STRING" id="300112.A0A4S2KM60"/>
<evidence type="ECO:0000313" key="2">
    <source>
        <dbReference type="Proteomes" id="UP000310200"/>
    </source>
</evidence>
<dbReference type="EMBL" id="QBLH01002276">
    <property type="protein sequence ID" value="TGZ48987.1"/>
    <property type="molecule type" value="Genomic_DNA"/>
</dbReference>
<sequence>VEFHEAVYPVRVSIYEICNPGSVRQISAQDCNNRWIKLWGESFWDESIVPPTSRLFSPPLSHPCDFKTKMLRLTFKKSLHDFYTELDAVMLIGTSDLILSRNPNESLSNLLKRINSMYSPHHDDVYNLTADSKTAHLDIVHLQRNFSEYCVIYKKYYYYTYISEASQEVIPGYVQPLGQRYSRRIQSKSYKKLSRCSLSALSV</sequence>
<dbReference type="AlphaFoldDB" id="A0A4S2KM60"/>
<keyword evidence="2" id="KW-1185">Reference proteome</keyword>
<comment type="caution">
    <text evidence="1">The sequence shown here is derived from an EMBL/GenBank/DDBJ whole genome shotgun (WGS) entry which is preliminary data.</text>
</comment>